<evidence type="ECO:0000313" key="1">
    <source>
        <dbReference type="EMBL" id="SHO60140.1"/>
    </source>
</evidence>
<dbReference type="EMBL" id="FRXN01000001">
    <property type="protein sequence ID" value="SHO60140.1"/>
    <property type="molecule type" value="Genomic_DNA"/>
</dbReference>
<sequence length="205" mass="23711">MKSPKLILTIILIGFGIFMVPKSYGQRVDSAAFAIKVLGITIGEMEVAKTGSSDQNSVYDLHSQVNFWFFGKIFLDHRIKCMFRDGQYIFSTVDSKTNKGDFLSKIEWKENHYQINANTYKYENQKPIDFPIYSSISELYFQKPKVGDVIISETYGLTSPIVEIEPDVFEITINGHKNHFYYLDGVLDKVMIENPIKNFIMQRIY</sequence>
<dbReference type="OrthoDB" id="949196at2"/>
<proteinExistence type="predicted"/>
<dbReference type="InterPro" id="IPR045767">
    <property type="entry name" value="DUF6134"/>
</dbReference>
<reference evidence="2" key="1">
    <citation type="submission" date="2016-12" db="EMBL/GenBank/DDBJ databases">
        <authorList>
            <person name="Varghese N."/>
            <person name="Submissions S."/>
        </authorList>
    </citation>
    <scope>NUCLEOTIDE SEQUENCE [LARGE SCALE GENOMIC DNA]</scope>
    <source>
        <strain evidence="2">DSM 25035</strain>
    </source>
</reference>
<dbReference type="AlphaFoldDB" id="A0A1M7Z5S9"/>
<gene>
    <name evidence="1" type="ORF">SAMN04488108_0598</name>
</gene>
<organism evidence="1 2">
    <name type="scientific">Algoriphagus zhangzhouensis</name>
    <dbReference type="NCBI Taxonomy" id="1073327"/>
    <lineage>
        <taxon>Bacteria</taxon>
        <taxon>Pseudomonadati</taxon>
        <taxon>Bacteroidota</taxon>
        <taxon>Cytophagia</taxon>
        <taxon>Cytophagales</taxon>
        <taxon>Cyclobacteriaceae</taxon>
        <taxon>Algoriphagus</taxon>
    </lineage>
</organism>
<evidence type="ECO:0000313" key="2">
    <source>
        <dbReference type="Proteomes" id="UP000184609"/>
    </source>
</evidence>
<dbReference type="RefSeq" id="WP_083586350.1">
    <property type="nucleotide sequence ID" value="NZ_FRXN01000001.1"/>
</dbReference>
<name>A0A1M7Z5S9_9BACT</name>
<dbReference type="Proteomes" id="UP000184609">
    <property type="component" value="Unassembled WGS sequence"/>
</dbReference>
<protein>
    <submittedName>
        <fullName evidence="1">Uncharacterized protein</fullName>
    </submittedName>
</protein>
<dbReference type="STRING" id="1073327.SAMN04488108_0598"/>
<dbReference type="Pfam" id="PF19630">
    <property type="entry name" value="DUF6134"/>
    <property type="match status" value="1"/>
</dbReference>
<accession>A0A1M7Z5S9</accession>
<keyword evidence="2" id="KW-1185">Reference proteome</keyword>